<reference evidence="1 2" key="1">
    <citation type="submission" date="2020-07" db="EMBL/GenBank/DDBJ databases">
        <title>Halomonas sp. QX-2 draft genome sequence.</title>
        <authorList>
            <person name="Qiu X."/>
        </authorList>
    </citation>
    <scope>NUCLEOTIDE SEQUENCE [LARGE SCALE GENOMIC DNA]</scope>
    <source>
        <strain evidence="1 2">QX-2</strain>
    </source>
</reference>
<dbReference type="PANTHER" id="PTHR36849:SF1">
    <property type="entry name" value="CYTOPLASMIC PROTEIN"/>
    <property type="match status" value="1"/>
</dbReference>
<gene>
    <name evidence="1" type="ORF">HZU72_10110</name>
</gene>
<dbReference type="Pfam" id="PF22752">
    <property type="entry name" value="DUF488-N3i"/>
    <property type="match status" value="1"/>
</dbReference>
<organism evidence="1 2">
    <name type="scientific">Vreelandella sedimenti</name>
    <dbReference type="NCBI Taxonomy" id="2729618"/>
    <lineage>
        <taxon>Bacteria</taxon>
        <taxon>Pseudomonadati</taxon>
        <taxon>Pseudomonadota</taxon>
        <taxon>Gammaproteobacteria</taxon>
        <taxon>Oceanospirillales</taxon>
        <taxon>Halomonadaceae</taxon>
        <taxon>Vreelandella</taxon>
    </lineage>
</organism>
<dbReference type="Proteomes" id="UP000520876">
    <property type="component" value="Unassembled WGS sequence"/>
</dbReference>
<keyword evidence="2" id="KW-1185">Reference proteome</keyword>
<accession>A0A7Z0N8B7</accession>
<comment type="caution">
    <text evidence="1">The sequence shown here is derived from an EMBL/GenBank/DDBJ whole genome shotgun (WGS) entry which is preliminary data.</text>
</comment>
<dbReference type="RefSeq" id="WP_180091676.1">
    <property type="nucleotide sequence ID" value="NZ_CAXAZJ010000023.1"/>
</dbReference>
<dbReference type="AlphaFoldDB" id="A0A7Z0N8B7"/>
<proteinExistence type="predicted"/>
<dbReference type="EMBL" id="JACCGK010000007">
    <property type="protein sequence ID" value="NYT72781.1"/>
    <property type="molecule type" value="Genomic_DNA"/>
</dbReference>
<protein>
    <submittedName>
        <fullName evidence="1">DUF488 family protein</fullName>
    </submittedName>
</protein>
<evidence type="ECO:0000313" key="1">
    <source>
        <dbReference type="EMBL" id="NYT72781.1"/>
    </source>
</evidence>
<name>A0A7Z0N8B7_9GAMM</name>
<dbReference type="PANTHER" id="PTHR36849">
    <property type="entry name" value="CYTOPLASMIC PROTEIN-RELATED"/>
    <property type="match status" value="1"/>
</dbReference>
<evidence type="ECO:0000313" key="2">
    <source>
        <dbReference type="Proteomes" id="UP000520876"/>
    </source>
</evidence>
<dbReference type="InterPro" id="IPR052552">
    <property type="entry name" value="YeaO-like"/>
</dbReference>
<sequence length="143" mass="16696">MSYEIMLKRIYAPIEGHDGTRILVDRLWPRGLSRHSLTLNEWCQEVAPAYQLCRLYQQQKISKSLFFERYRSELKAYPDRLLPLMRFARIGRLTLLTASRQIEGSHLPVIKELTLSALEEEDTSDREFCSSPCLAHTLPTSQR</sequence>